<protein>
    <submittedName>
        <fullName evidence="10">Membrane protein</fullName>
    </submittedName>
</protein>
<dbReference type="InParanoid" id="K0KYZ4"/>
<feature type="transmembrane region" description="Helical" evidence="8">
    <location>
        <begin position="270"/>
        <end position="293"/>
    </location>
</feature>
<dbReference type="SUPFAM" id="SSF103473">
    <property type="entry name" value="MFS general substrate transporter"/>
    <property type="match status" value="1"/>
</dbReference>
<accession>K0KYZ4</accession>
<name>K0KYZ4_WICCF</name>
<gene>
    <name evidence="10" type="ORF">BN7_5890</name>
</gene>
<comment type="similarity">
    <text evidence="6">Belongs to the major facilitator superfamily. CAR1 family.</text>
</comment>
<proteinExistence type="inferred from homology"/>
<feature type="transmembrane region" description="Helical" evidence="8">
    <location>
        <begin position="547"/>
        <end position="567"/>
    </location>
</feature>
<evidence type="ECO:0000259" key="9">
    <source>
        <dbReference type="PROSITE" id="PS50850"/>
    </source>
</evidence>
<keyword evidence="2" id="KW-0813">Transport</keyword>
<evidence type="ECO:0000256" key="3">
    <source>
        <dbReference type="ARBA" id="ARBA00022692"/>
    </source>
</evidence>
<feature type="region of interest" description="Disordered" evidence="7">
    <location>
        <begin position="1"/>
        <end position="111"/>
    </location>
</feature>
<comment type="caution">
    <text evidence="10">The sequence shown here is derived from an EMBL/GenBank/DDBJ whole genome shotgun (WGS) entry which is preliminary data.</text>
</comment>
<dbReference type="CDD" id="cd17323">
    <property type="entry name" value="MFS_Tpo1_MDR_like"/>
    <property type="match status" value="1"/>
</dbReference>
<sequence length="681" mass="76992">MPQEPYITHSNESITSSTTDLEYNTQPPQAYTQENSQSPAAQEDQPYIPHAQHSRNSSFHDSFSELSLNTSQSNNQDDEEGQQQDPVQLTSTMNKKTTTNGSVLADRSLQRPRKERRGLLAQFSLIPEFKDAREYPERLKYIIVFMVAFSAMIGPMGTSIILPAIEDIKEHLQTTTIMVNISVGIYLLSLGVFPLWWSSFSERFGRRSVYISSFTLYVAFGIGCALSPNINTLIGMRVLAGGCSASVQSVGAGTISDIYAPEQRGRALGLYYLGPLMAPLLSPIIGSLLLTRWNWRSTQWFLVIMAVFLDIMVIIVLPETLRTQDNKEIVKKVLAERQNRKSNGDEESQSSASEDSNEKQNPSPSSTDDNLEVERIASRVSNRNQSTFDINSEGQPQETMAPELFRITTSQRDERIAQIKSNDLEKIKTEIQKELDHKPTKTERFKKELFDLTLKPLKSLVFLKYPPVALAISFSAISFGILYFVNMTIEYEFAREPYKWKSLFIGFAYIPNSVSYIFASIYGGKWTDWLLRKDKERNGYYSPESRISWNIFSAVVTFPIALLIIGWCFHFHTHWVTPLIGTAIFGYSSMMTIGPVVTYLVDSLPGRGATGVALNNFVRQIFATVAVFITEPMIKGMKPGPMYSMLAALIVLWAVVLVVLKRKGTYWRENYDLQKLYDSVD</sequence>
<feature type="transmembrane region" description="Helical" evidence="8">
    <location>
        <begin position="465"/>
        <end position="485"/>
    </location>
</feature>
<dbReference type="FunCoup" id="K0KYZ4">
    <property type="interactions" value="29"/>
</dbReference>
<dbReference type="GO" id="GO:0010509">
    <property type="term" value="P:intracellular polyamine homeostasis"/>
    <property type="evidence" value="ECO:0007669"/>
    <property type="project" value="TreeGrafter"/>
</dbReference>
<evidence type="ECO:0000256" key="1">
    <source>
        <dbReference type="ARBA" id="ARBA00004141"/>
    </source>
</evidence>
<dbReference type="InterPro" id="IPR020846">
    <property type="entry name" value="MFS_dom"/>
</dbReference>
<dbReference type="FunFam" id="1.20.1720.10:FF:000009">
    <property type="entry name" value="MFS multidrug transporter"/>
    <property type="match status" value="1"/>
</dbReference>
<keyword evidence="3 8" id="KW-0812">Transmembrane</keyword>
<keyword evidence="5 8" id="KW-0472">Membrane</keyword>
<evidence type="ECO:0000313" key="10">
    <source>
        <dbReference type="EMBL" id="CCH46298.1"/>
    </source>
</evidence>
<evidence type="ECO:0000256" key="8">
    <source>
        <dbReference type="SAM" id="Phobius"/>
    </source>
</evidence>
<reference evidence="10 11" key="1">
    <citation type="journal article" date="2012" name="Eukaryot. Cell">
        <title>Draft genome sequence of Wickerhamomyces ciferrii NRRL Y-1031 F-60-10.</title>
        <authorList>
            <person name="Schneider J."/>
            <person name="Andrea H."/>
            <person name="Blom J."/>
            <person name="Jaenicke S."/>
            <person name="Ruckert C."/>
            <person name="Schorsch C."/>
            <person name="Szczepanowski R."/>
            <person name="Farwick M."/>
            <person name="Goesmann A."/>
            <person name="Puhler A."/>
            <person name="Schaffer S."/>
            <person name="Tauch A."/>
            <person name="Kohler T."/>
            <person name="Brinkrolf K."/>
        </authorList>
    </citation>
    <scope>NUCLEOTIDE SEQUENCE [LARGE SCALE GENOMIC DNA]</scope>
    <source>
        <strain evidence="11">ATCC 14091 / BCRC 22168 / CBS 111 / JCM 3599 / NBRC 0793 / NRRL Y-1031 F-60-10</strain>
    </source>
</reference>
<dbReference type="PANTHER" id="PTHR23502">
    <property type="entry name" value="MAJOR FACILITATOR SUPERFAMILY"/>
    <property type="match status" value="1"/>
</dbReference>
<evidence type="ECO:0000256" key="2">
    <source>
        <dbReference type="ARBA" id="ARBA00022448"/>
    </source>
</evidence>
<evidence type="ECO:0000256" key="7">
    <source>
        <dbReference type="SAM" id="MobiDB-lite"/>
    </source>
</evidence>
<feature type="compositionally biased region" description="Polar residues" evidence="7">
    <location>
        <begin position="86"/>
        <end position="102"/>
    </location>
</feature>
<dbReference type="GO" id="GO:0005886">
    <property type="term" value="C:plasma membrane"/>
    <property type="evidence" value="ECO:0007669"/>
    <property type="project" value="TreeGrafter"/>
</dbReference>
<feature type="transmembrane region" description="Helical" evidence="8">
    <location>
        <begin position="177"/>
        <end position="197"/>
    </location>
</feature>
<feature type="compositionally biased region" description="Polar residues" evidence="7">
    <location>
        <begin position="359"/>
        <end position="368"/>
    </location>
</feature>
<dbReference type="Gene3D" id="1.20.1250.20">
    <property type="entry name" value="MFS general substrate transporter like domains"/>
    <property type="match status" value="1"/>
</dbReference>
<dbReference type="InterPro" id="IPR011701">
    <property type="entry name" value="MFS"/>
</dbReference>
<evidence type="ECO:0000256" key="4">
    <source>
        <dbReference type="ARBA" id="ARBA00022989"/>
    </source>
</evidence>
<dbReference type="PANTHER" id="PTHR23502:SF5">
    <property type="entry name" value="QUINIDINE RESISTANCE PROTEIN 3"/>
    <property type="match status" value="1"/>
</dbReference>
<feature type="compositionally biased region" description="Polar residues" evidence="7">
    <location>
        <begin position="8"/>
        <end position="40"/>
    </location>
</feature>
<dbReference type="AlphaFoldDB" id="K0KYZ4"/>
<dbReference type="eggNOG" id="KOG0255">
    <property type="taxonomic scope" value="Eukaryota"/>
</dbReference>
<feature type="transmembrane region" description="Helical" evidence="8">
    <location>
        <begin position="209"/>
        <end position="228"/>
    </location>
</feature>
<dbReference type="HOGENOM" id="CLU_008455_8_5_1"/>
<dbReference type="Proteomes" id="UP000009328">
    <property type="component" value="Unassembled WGS sequence"/>
</dbReference>
<evidence type="ECO:0000256" key="6">
    <source>
        <dbReference type="ARBA" id="ARBA00038347"/>
    </source>
</evidence>
<dbReference type="STRING" id="1206466.K0KYZ4"/>
<feature type="transmembrane region" description="Helical" evidence="8">
    <location>
        <begin position="613"/>
        <end position="630"/>
    </location>
</feature>
<dbReference type="InterPro" id="IPR036259">
    <property type="entry name" value="MFS_trans_sf"/>
</dbReference>
<feature type="region of interest" description="Disordered" evidence="7">
    <location>
        <begin position="338"/>
        <end position="372"/>
    </location>
</feature>
<feature type="domain" description="Major facilitator superfamily (MFS) profile" evidence="9">
    <location>
        <begin position="143"/>
        <end position="665"/>
    </location>
</feature>
<feature type="transmembrane region" description="Helical" evidence="8">
    <location>
        <begin position="579"/>
        <end position="601"/>
    </location>
</feature>
<dbReference type="Gene3D" id="1.20.1720.10">
    <property type="entry name" value="Multidrug resistance protein D"/>
    <property type="match status" value="1"/>
</dbReference>
<organism evidence="10 11">
    <name type="scientific">Wickerhamomyces ciferrii (strain ATCC 14091 / BCRC 22168 / CBS 111 / JCM 3599 / NBRC 0793 / NRRL Y-1031 F-60-10)</name>
    <name type="common">Yeast</name>
    <name type="synonym">Pichia ciferrii</name>
    <dbReference type="NCBI Taxonomy" id="1206466"/>
    <lineage>
        <taxon>Eukaryota</taxon>
        <taxon>Fungi</taxon>
        <taxon>Dikarya</taxon>
        <taxon>Ascomycota</taxon>
        <taxon>Saccharomycotina</taxon>
        <taxon>Saccharomycetes</taxon>
        <taxon>Phaffomycetales</taxon>
        <taxon>Wickerhamomycetaceae</taxon>
        <taxon>Wickerhamomyces</taxon>
    </lineage>
</organism>
<feature type="transmembrane region" description="Helical" evidence="8">
    <location>
        <begin position="141"/>
        <end position="165"/>
    </location>
</feature>
<keyword evidence="4 8" id="KW-1133">Transmembrane helix</keyword>
<dbReference type="GO" id="GO:0015203">
    <property type="term" value="F:polyamine transmembrane transporter activity"/>
    <property type="evidence" value="ECO:0007669"/>
    <property type="project" value="TreeGrafter"/>
</dbReference>
<dbReference type="Pfam" id="PF07690">
    <property type="entry name" value="MFS_1"/>
    <property type="match status" value="1"/>
</dbReference>
<comment type="subcellular location">
    <subcellularLocation>
        <location evidence="1">Membrane</location>
        <topology evidence="1">Multi-pass membrane protein</topology>
    </subcellularLocation>
</comment>
<evidence type="ECO:0000256" key="5">
    <source>
        <dbReference type="ARBA" id="ARBA00023136"/>
    </source>
</evidence>
<dbReference type="PROSITE" id="PS50850">
    <property type="entry name" value="MFS"/>
    <property type="match status" value="1"/>
</dbReference>
<dbReference type="EMBL" id="CAIF01000238">
    <property type="protein sequence ID" value="CCH46298.1"/>
    <property type="molecule type" value="Genomic_DNA"/>
</dbReference>
<feature type="transmembrane region" description="Helical" evidence="8">
    <location>
        <begin position="505"/>
        <end position="526"/>
    </location>
</feature>
<evidence type="ECO:0000313" key="11">
    <source>
        <dbReference type="Proteomes" id="UP000009328"/>
    </source>
</evidence>
<keyword evidence="11" id="KW-1185">Reference proteome</keyword>
<feature type="compositionally biased region" description="Polar residues" evidence="7">
    <location>
        <begin position="54"/>
        <end position="71"/>
    </location>
</feature>
<feature type="transmembrane region" description="Helical" evidence="8">
    <location>
        <begin position="299"/>
        <end position="317"/>
    </location>
</feature>
<feature type="transmembrane region" description="Helical" evidence="8">
    <location>
        <begin position="642"/>
        <end position="660"/>
    </location>
</feature>